<evidence type="ECO:0000256" key="3">
    <source>
        <dbReference type="ARBA" id="ARBA00022722"/>
    </source>
</evidence>
<dbReference type="PANTHER" id="PTHR33317:SF4">
    <property type="entry name" value="POLYNUCLEOTIDYL TRANSFERASE, RIBONUCLEASE H-LIKE SUPERFAMILY PROTEIN"/>
    <property type="match status" value="1"/>
</dbReference>
<comment type="function">
    <text evidence="5">Could be a nuclease involved in processing of the 5'-end of pre-16S rRNA.</text>
</comment>
<dbReference type="EMBL" id="CP017812">
    <property type="protein sequence ID" value="AOZ72611.1"/>
    <property type="molecule type" value="Genomic_DNA"/>
</dbReference>
<dbReference type="AlphaFoldDB" id="A0A1D9MJT9"/>
<dbReference type="SMART" id="SM00732">
    <property type="entry name" value="YqgFc"/>
    <property type="match status" value="1"/>
</dbReference>
<dbReference type="InterPro" id="IPR006641">
    <property type="entry name" value="YqgF/RNaseH-like_dom"/>
</dbReference>
<dbReference type="GO" id="GO:0016788">
    <property type="term" value="F:hydrolase activity, acting on ester bonds"/>
    <property type="evidence" value="ECO:0007669"/>
    <property type="project" value="UniProtKB-UniRule"/>
</dbReference>
<keyword evidence="2 5" id="KW-0690">Ribosome biogenesis</keyword>
<dbReference type="CDD" id="cd16964">
    <property type="entry name" value="YqgF"/>
    <property type="match status" value="1"/>
</dbReference>
<dbReference type="KEGG" id="avu:BK816_04290"/>
<dbReference type="EC" id="3.1.-.-" evidence="5"/>
<keyword evidence="1 5" id="KW-0963">Cytoplasm</keyword>
<dbReference type="SUPFAM" id="SSF53098">
    <property type="entry name" value="Ribonuclease H-like"/>
    <property type="match status" value="1"/>
</dbReference>
<reference evidence="7 8" key="1">
    <citation type="submission" date="2016-10" db="EMBL/GenBank/DDBJ databases">
        <title>Actinomyces aegypiusis sp. nov., isolated from the Aegypius monachus in Qinghai Tibet Plateau China.</title>
        <authorList>
            <person name="Wang Y."/>
        </authorList>
    </citation>
    <scope>NUCLEOTIDE SEQUENCE [LARGE SCALE GENOMIC DNA]</scope>
    <source>
        <strain evidence="7 8">VUL4_3</strain>
    </source>
</reference>
<dbReference type="Pfam" id="PF03652">
    <property type="entry name" value="RuvX"/>
    <property type="match status" value="1"/>
</dbReference>
<organism evidence="7 8">
    <name type="scientific">Boudabousia tangfeifanii</name>
    <dbReference type="NCBI Taxonomy" id="1912795"/>
    <lineage>
        <taxon>Bacteria</taxon>
        <taxon>Bacillati</taxon>
        <taxon>Actinomycetota</taxon>
        <taxon>Actinomycetes</taxon>
        <taxon>Actinomycetales</taxon>
        <taxon>Actinomycetaceae</taxon>
        <taxon>Boudabousia</taxon>
    </lineage>
</organism>
<proteinExistence type="inferred from homology"/>
<dbReference type="STRING" id="1912795.BK816_04290"/>
<evidence type="ECO:0000256" key="4">
    <source>
        <dbReference type="ARBA" id="ARBA00022801"/>
    </source>
</evidence>
<keyword evidence="3 5" id="KW-0540">Nuclease</keyword>
<evidence type="ECO:0000313" key="8">
    <source>
        <dbReference type="Proteomes" id="UP000176288"/>
    </source>
</evidence>
<evidence type="ECO:0000313" key="7">
    <source>
        <dbReference type="EMBL" id="AOZ72611.1"/>
    </source>
</evidence>
<dbReference type="GO" id="GO:0000967">
    <property type="term" value="P:rRNA 5'-end processing"/>
    <property type="evidence" value="ECO:0007669"/>
    <property type="project" value="UniProtKB-UniRule"/>
</dbReference>
<evidence type="ECO:0000259" key="6">
    <source>
        <dbReference type="SMART" id="SM00732"/>
    </source>
</evidence>
<evidence type="ECO:0000256" key="1">
    <source>
        <dbReference type="ARBA" id="ARBA00022490"/>
    </source>
</evidence>
<dbReference type="GO" id="GO:0004518">
    <property type="term" value="F:nuclease activity"/>
    <property type="evidence" value="ECO:0007669"/>
    <property type="project" value="UniProtKB-KW"/>
</dbReference>
<dbReference type="Gene3D" id="3.30.420.140">
    <property type="entry name" value="YqgF/RNase H-like domain"/>
    <property type="match status" value="1"/>
</dbReference>
<dbReference type="InterPro" id="IPR012337">
    <property type="entry name" value="RNaseH-like_sf"/>
</dbReference>
<dbReference type="GO" id="GO:0005829">
    <property type="term" value="C:cytosol"/>
    <property type="evidence" value="ECO:0007669"/>
    <property type="project" value="TreeGrafter"/>
</dbReference>
<dbReference type="NCBIfam" id="TIGR00250">
    <property type="entry name" value="RNAse_H_YqgF"/>
    <property type="match status" value="1"/>
</dbReference>
<dbReference type="InterPro" id="IPR037027">
    <property type="entry name" value="YqgF/RNaseH-like_dom_sf"/>
</dbReference>
<protein>
    <recommendedName>
        <fullName evidence="5">Putative pre-16S rRNA nuclease</fullName>
        <ecNumber evidence="5">3.1.-.-</ecNumber>
    </recommendedName>
</protein>
<keyword evidence="8" id="KW-1185">Reference proteome</keyword>
<sequence length="160" mass="17391">MLSPTRFAYDVGKSRIGAARAVSGTSVVLPITTYRVMPMEVHFDEILDDLETYQPEIIYVGLPLHLNGKAGISVEMAKEFAAKLQELYPQGTIRLIDERLTTATAHQHLAAAGISGKKRGGVVDQVAACVILEQAIAAEESTGELAGLPFDVKKNRREKK</sequence>
<dbReference type="InterPro" id="IPR005227">
    <property type="entry name" value="YqgF"/>
</dbReference>
<gene>
    <name evidence="7" type="ORF">BK816_04290</name>
</gene>
<dbReference type="OrthoDB" id="9790539at2"/>
<dbReference type="PANTHER" id="PTHR33317">
    <property type="entry name" value="POLYNUCLEOTIDYL TRANSFERASE, RIBONUCLEASE H-LIKE SUPERFAMILY PROTEIN"/>
    <property type="match status" value="1"/>
</dbReference>
<comment type="similarity">
    <text evidence="5">Belongs to the YqgF HJR family.</text>
</comment>
<comment type="subcellular location">
    <subcellularLocation>
        <location evidence="5">Cytoplasm</location>
    </subcellularLocation>
</comment>
<feature type="domain" description="YqgF/RNase H-like" evidence="6">
    <location>
        <begin position="4"/>
        <end position="105"/>
    </location>
</feature>
<accession>A0A1D9MJT9</accession>
<dbReference type="Proteomes" id="UP000176288">
    <property type="component" value="Chromosome"/>
</dbReference>
<name>A0A1D9MJT9_9ACTO</name>
<dbReference type="HAMAP" id="MF_00651">
    <property type="entry name" value="Nuclease_YqgF"/>
    <property type="match status" value="1"/>
</dbReference>
<evidence type="ECO:0000256" key="5">
    <source>
        <dbReference type="HAMAP-Rule" id="MF_00651"/>
    </source>
</evidence>
<keyword evidence="4 5" id="KW-0378">Hydrolase</keyword>
<evidence type="ECO:0000256" key="2">
    <source>
        <dbReference type="ARBA" id="ARBA00022517"/>
    </source>
</evidence>